<dbReference type="GO" id="GO:0003676">
    <property type="term" value="F:nucleic acid binding"/>
    <property type="evidence" value="ECO:0007669"/>
    <property type="project" value="InterPro"/>
</dbReference>
<dbReference type="SUPFAM" id="SSF53098">
    <property type="entry name" value="Ribonuclease H-like"/>
    <property type="match status" value="1"/>
</dbReference>
<evidence type="ECO:0000313" key="3">
    <source>
        <dbReference type="Proteomes" id="UP000182146"/>
    </source>
</evidence>
<dbReference type="Pfam" id="PF13482">
    <property type="entry name" value="RNase_H_2"/>
    <property type="match status" value="1"/>
</dbReference>
<dbReference type="AlphaFoldDB" id="A0A1G9LYF2"/>
<dbReference type="OrthoDB" id="9790530at2"/>
<dbReference type="RefSeq" id="WP_052445874.1">
    <property type="nucleotide sequence ID" value="NZ_FNGU01000002.1"/>
</dbReference>
<feature type="domain" description="YprB ribonuclease H-like" evidence="1">
    <location>
        <begin position="85"/>
        <end position="234"/>
    </location>
</feature>
<dbReference type="STRING" id="392333.SAMN05660860_00965"/>
<protein>
    <submittedName>
        <fullName evidence="2">Uncharacterized conserved protein YprB, contains RNaseH-like and TPR domains</fullName>
    </submittedName>
</protein>
<dbReference type="PANTHER" id="PTHR38462">
    <property type="entry name" value="EXONUCLEASE-LIKE PROTEIN"/>
    <property type="match status" value="1"/>
</dbReference>
<evidence type="ECO:0000313" key="2">
    <source>
        <dbReference type="EMBL" id="SDL66904.1"/>
    </source>
</evidence>
<reference evidence="2 3" key="1">
    <citation type="submission" date="2016-10" db="EMBL/GenBank/DDBJ databases">
        <authorList>
            <person name="de Groot N.N."/>
        </authorList>
    </citation>
    <scope>NUCLEOTIDE SEQUENCE [LARGE SCALE GENOMIC DNA]</scope>
    <source>
        <strain evidence="2 3">DSM 17813</strain>
    </source>
</reference>
<dbReference type="PANTHER" id="PTHR38462:SF1">
    <property type="entry name" value="YPRB RIBONUCLEASE H-LIKE DOMAIN-CONTAINING PROTEIN"/>
    <property type="match status" value="1"/>
</dbReference>
<dbReference type="InterPro" id="IPR027417">
    <property type="entry name" value="P-loop_NTPase"/>
</dbReference>
<dbReference type="InterPro" id="IPR036397">
    <property type="entry name" value="RNaseH_sf"/>
</dbReference>
<dbReference type="Proteomes" id="UP000182146">
    <property type="component" value="Unassembled WGS sequence"/>
</dbReference>
<dbReference type="InterPro" id="IPR012337">
    <property type="entry name" value="RNaseH-like_sf"/>
</dbReference>
<sequence length="679" mass="76491">MLQYTFRHLKGFGAKKEAELWRAYTFTWDDFENAYNSQLSLFEHTASFLQESRLALEAGDVEYFATSLPHQEHFRIALTYPEDTMFLDIETTGLSKYYDKITLIGWSIGTEYGVYLQGDDDSEFRKALSSAKAIVTFNGSIFDLPFIRNEFEDIRFPACHVDLRFMSKRAGFSGGQKVIEEQLGLKRSAKAAEVDGLKATLLWHKYKWGDEKALRQLIVYNHADVEGMKVIFDKVAKILLKNYQLPTSKITLPKFAKRRSKINWANKKTDKPDGIVIRPYGGKIGPLVFLDELALPKQQGLRVVGIDLTGSEGRPSGWCFLNHDLAETKCLGPDEDLINETLKVKPDLVSIDSPLSIPFGRTSVDDSDPGRHEFGIMRKCERLLKKRGVNVYPSLIPSMQQLTARGMRLAERFRKLGVPVIESYPGAAQDIMGIPRKGASLDYLSKGLELFGVKGNYLTEQVCHDELDAITSAVVGLFFWSGKFEAIGNEEEDYLIIPDLEVDTTNWLERKVIGLSGPIATGKTTAAKFIEEAGFAYGRFSQILKQMLIDRGEDVNRETLQEIGEKVNKTPGQRWLCTQLLKMLPEQGKLVIDGLRHPEDHAFMIESFGPAFMHAHIESSESVRTTRYVADGHSVEEFKVACNHPAEKDISKLALLAHRTIRNNGDLKSLQSSVDEIAQ</sequence>
<proteinExistence type="predicted"/>
<name>A0A1G9LYF2_9BACT</name>
<gene>
    <name evidence="2" type="ORF">SAMN05660860_00965</name>
</gene>
<evidence type="ECO:0000259" key="1">
    <source>
        <dbReference type="Pfam" id="PF13482"/>
    </source>
</evidence>
<organism evidence="2 3">
    <name type="scientific">Geoalkalibacter ferrihydriticus</name>
    <dbReference type="NCBI Taxonomy" id="392333"/>
    <lineage>
        <taxon>Bacteria</taxon>
        <taxon>Pseudomonadati</taxon>
        <taxon>Thermodesulfobacteriota</taxon>
        <taxon>Desulfuromonadia</taxon>
        <taxon>Desulfuromonadales</taxon>
        <taxon>Geoalkalibacteraceae</taxon>
        <taxon>Geoalkalibacter</taxon>
    </lineage>
</organism>
<dbReference type="InterPro" id="IPR038720">
    <property type="entry name" value="YprB_RNase_H-like_dom"/>
</dbReference>
<dbReference type="SUPFAM" id="SSF52540">
    <property type="entry name" value="P-loop containing nucleoside triphosphate hydrolases"/>
    <property type="match status" value="1"/>
</dbReference>
<dbReference type="Gene3D" id="3.40.50.300">
    <property type="entry name" value="P-loop containing nucleotide triphosphate hydrolases"/>
    <property type="match status" value="1"/>
</dbReference>
<accession>A0A1G9LYF2</accession>
<dbReference type="Gene3D" id="3.30.420.10">
    <property type="entry name" value="Ribonuclease H-like superfamily/Ribonuclease H"/>
    <property type="match status" value="1"/>
</dbReference>
<dbReference type="EMBL" id="FNGU01000002">
    <property type="protein sequence ID" value="SDL66904.1"/>
    <property type="molecule type" value="Genomic_DNA"/>
</dbReference>